<accession>A0A917EW42</accession>
<gene>
    <name evidence="3" type="ORF">GCM10011399_04540</name>
</gene>
<evidence type="ECO:0000256" key="1">
    <source>
        <dbReference type="SAM" id="MobiDB-lite"/>
    </source>
</evidence>
<dbReference type="EMBL" id="BMGP01000001">
    <property type="protein sequence ID" value="GGF13758.1"/>
    <property type="molecule type" value="Genomic_DNA"/>
</dbReference>
<feature type="transmembrane region" description="Helical" evidence="2">
    <location>
        <begin position="34"/>
        <end position="53"/>
    </location>
</feature>
<protein>
    <submittedName>
        <fullName evidence="3">Uncharacterized protein</fullName>
    </submittedName>
</protein>
<evidence type="ECO:0000256" key="2">
    <source>
        <dbReference type="SAM" id="Phobius"/>
    </source>
</evidence>
<sequence length="338" mass="36035">MISPPRALITILAALFSAYHLVLALNSMQYPDSVGPVIVAMVLYAAATVMSLWPTSPLIMPLWMAALNFAVSLVISILVLSQLNGQAFNGYATWSVAAVGTLLTITVVRQQAAFAWLGIAALAVAVDIWGGPLAVFTTGVIGSAVWVGVGHALTRATARAARDARLFAVAEREAAAWQAIQDAQLTEGRHRLDQMNRVAGPMLHHIVESGGRLSAEDRRECLHLEGAIRDEIRGRHLLNEDVRTEVLAARRRGIDVTLLDDGGLDDLTDGARDRIQSRVAGEIARSQADRLIVRTGVDDSTAAVTVVGLTVSDDGSAAALGSDATEDEVSQFTEISRE</sequence>
<feature type="transmembrane region" description="Helical" evidence="2">
    <location>
        <begin position="60"/>
        <end position="81"/>
    </location>
</feature>
<dbReference type="AlphaFoldDB" id="A0A917EW42"/>
<evidence type="ECO:0000313" key="4">
    <source>
        <dbReference type="Proteomes" id="UP000598775"/>
    </source>
</evidence>
<name>A0A917EW42_9MICO</name>
<keyword evidence="2" id="KW-1133">Transmembrane helix</keyword>
<keyword evidence="4" id="KW-1185">Reference proteome</keyword>
<feature type="region of interest" description="Disordered" evidence="1">
    <location>
        <begin position="319"/>
        <end position="338"/>
    </location>
</feature>
<dbReference type="RefSeq" id="WP_188673014.1">
    <property type="nucleotide sequence ID" value="NZ_BMGP01000001.1"/>
</dbReference>
<comment type="caution">
    <text evidence="3">The sequence shown here is derived from an EMBL/GenBank/DDBJ whole genome shotgun (WGS) entry which is preliminary data.</text>
</comment>
<dbReference type="Proteomes" id="UP000598775">
    <property type="component" value="Unassembled WGS sequence"/>
</dbReference>
<organism evidence="3 4">
    <name type="scientific">Subtercola lobariae</name>
    <dbReference type="NCBI Taxonomy" id="1588641"/>
    <lineage>
        <taxon>Bacteria</taxon>
        <taxon>Bacillati</taxon>
        <taxon>Actinomycetota</taxon>
        <taxon>Actinomycetes</taxon>
        <taxon>Micrococcales</taxon>
        <taxon>Microbacteriaceae</taxon>
        <taxon>Subtercola</taxon>
    </lineage>
</organism>
<reference evidence="3 4" key="1">
    <citation type="journal article" date="2014" name="Int. J. Syst. Evol. Microbiol.">
        <title>Complete genome sequence of Corynebacterium casei LMG S-19264T (=DSM 44701T), isolated from a smear-ripened cheese.</title>
        <authorList>
            <consortium name="US DOE Joint Genome Institute (JGI-PGF)"/>
            <person name="Walter F."/>
            <person name="Albersmeier A."/>
            <person name="Kalinowski J."/>
            <person name="Ruckert C."/>
        </authorList>
    </citation>
    <scope>NUCLEOTIDE SEQUENCE [LARGE SCALE GENOMIC DNA]</scope>
    <source>
        <strain evidence="3 4">CGMCC 1.12976</strain>
    </source>
</reference>
<evidence type="ECO:0000313" key="3">
    <source>
        <dbReference type="EMBL" id="GGF13758.1"/>
    </source>
</evidence>
<feature type="transmembrane region" description="Helical" evidence="2">
    <location>
        <begin position="87"/>
        <end position="105"/>
    </location>
</feature>
<keyword evidence="2" id="KW-0472">Membrane</keyword>
<proteinExistence type="predicted"/>
<feature type="transmembrane region" description="Helical" evidence="2">
    <location>
        <begin position="135"/>
        <end position="153"/>
    </location>
</feature>
<keyword evidence="2" id="KW-0812">Transmembrane</keyword>